<dbReference type="Proteomes" id="UP001498476">
    <property type="component" value="Unassembled WGS sequence"/>
</dbReference>
<reference evidence="1 2" key="1">
    <citation type="journal article" date="2025" name="Microbiol. Resour. Announc.">
        <title>Draft genome sequences for Neonectria magnoliae and Neonectria punicea, canker pathogens of Liriodendron tulipifera and Acer saccharum in West Virginia.</title>
        <authorList>
            <person name="Petronek H.M."/>
            <person name="Kasson M.T."/>
            <person name="Metheny A.M."/>
            <person name="Stauder C.M."/>
            <person name="Lovett B."/>
            <person name="Lynch S.C."/>
            <person name="Garnas J.R."/>
            <person name="Kasson L.R."/>
            <person name="Stajich J.E."/>
        </authorList>
    </citation>
    <scope>NUCLEOTIDE SEQUENCE [LARGE SCALE GENOMIC DNA]</scope>
    <source>
        <strain evidence="1 2">NRRL 64653</strain>
    </source>
</reference>
<evidence type="ECO:0008006" key="3">
    <source>
        <dbReference type="Google" id="ProtNLM"/>
    </source>
</evidence>
<sequence length="50" mass="5797">PRDWIERIVNLTYLSIHEEGGHFPANNEPELWVQDVQEFFTGLVGTTRNA</sequence>
<dbReference type="Gene3D" id="3.40.50.1820">
    <property type="entry name" value="alpha/beta hydrolase"/>
    <property type="match status" value="1"/>
</dbReference>
<dbReference type="EMBL" id="JAZAVJ010000137">
    <property type="protein sequence ID" value="KAK7413163.1"/>
    <property type="molecule type" value="Genomic_DNA"/>
</dbReference>
<dbReference type="SUPFAM" id="SSF53474">
    <property type="entry name" value="alpha/beta-Hydrolases"/>
    <property type="match status" value="1"/>
</dbReference>
<gene>
    <name evidence="1" type="ORF">QQX98_007942</name>
</gene>
<comment type="caution">
    <text evidence="1">The sequence shown here is derived from an EMBL/GenBank/DDBJ whole genome shotgun (WGS) entry which is preliminary data.</text>
</comment>
<evidence type="ECO:0000313" key="2">
    <source>
        <dbReference type="Proteomes" id="UP001498476"/>
    </source>
</evidence>
<proteinExistence type="predicted"/>
<keyword evidence="2" id="KW-1185">Reference proteome</keyword>
<accession>A0ABR1GWV8</accession>
<protein>
    <recommendedName>
        <fullName evidence="3">Epoxide hydrolase</fullName>
    </recommendedName>
</protein>
<evidence type="ECO:0000313" key="1">
    <source>
        <dbReference type="EMBL" id="KAK7413163.1"/>
    </source>
</evidence>
<organism evidence="1 2">
    <name type="scientific">Neonectria punicea</name>
    <dbReference type="NCBI Taxonomy" id="979145"/>
    <lineage>
        <taxon>Eukaryota</taxon>
        <taxon>Fungi</taxon>
        <taxon>Dikarya</taxon>
        <taxon>Ascomycota</taxon>
        <taxon>Pezizomycotina</taxon>
        <taxon>Sordariomycetes</taxon>
        <taxon>Hypocreomycetidae</taxon>
        <taxon>Hypocreales</taxon>
        <taxon>Nectriaceae</taxon>
        <taxon>Neonectria</taxon>
    </lineage>
</organism>
<dbReference type="InterPro" id="IPR029058">
    <property type="entry name" value="AB_hydrolase_fold"/>
</dbReference>
<name>A0ABR1GWV8_9HYPO</name>
<feature type="non-terminal residue" evidence="1">
    <location>
        <position position="1"/>
    </location>
</feature>